<dbReference type="SUPFAM" id="SSF55298">
    <property type="entry name" value="YjgF-like"/>
    <property type="match status" value="1"/>
</dbReference>
<keyword evidence="2" id="KW-1185">Reference proteome</keyword>
<dbReference type="CDD" id="cd00448">
    <property type="entry name" value="YjgF_YER057c_UK114_family"/>
    <property type="match status" value="1"/>
</dbReference>
<dbReference type="Gene3D" id="3.30.1330.40">
    <property type="entry name" value="RutC-like"/>
    <property type="match status" value="1"/>
</dbReference>
<sequence length="135" mass="14165">MNAIQLFNPAGLYDPVPNGYSHGATVEAGVRLVLLSGQGGEDQAGALRAGYAAQLRQALDNMLLALAAAGAGPEHVARLLVLVVDHDEPKLHQLGAEFDRIWGDRLKPACTLIPVPRLALDGMLVEIEATAAVPV</sequence>
<protein>
    <submittedName>
        <fullName evidence="1">RidA family protein</fullName>
    </submittedName>
</protein>
<reference evidence="1 2" key="1">
    <citation type="submission" date="2020-10" db="EMBL/GenBank/DDBJ databases">
        <title>Ramlibacter sp. HM2 16S ribosomal RNA gene Genome sequencing and assembly.</title>
        <authorList>
            <person name="Kang M."/>
        </authorList>
    </citation>
    <scope>NUCLEOTIDE SEQUENCE [LARGE SCALE GENOMIC DNA]</scope>
    <source>
        <strain evidence="1 2">HM2</strain>
    </source>
</reference>
<evidence type="ECO:0000313" key="1">
    <source>
        <dbReference type="EMBL" id="MBE7368996.1"/>
    </source>
</evidence>
<dbReference type="PANTHER" id="PTHR43857">
    <property type="entry name" value="BLR7761 PROTEIN"/>
    <property type="match status" value="1"/>
</dbReference>
<dbReference type="InterPro" id="IPR006175">
    <property type="entry name" value="YjgF/YER057c/UK114"/>
</dbReference>
<name>A0ABR9S654_9BURK</name>
<dbReference type="InterPro" id="IPR035959">
    <property type="entry name" value="RutC-like_sf"/>
</dbReference>
<accession>A0ABR9S654</accession>
<organism evidence="1 2">
    <name type="scientific">Ramlibacter pallidus</name>
    <dbReference type="NCBI Taxonomy" id="2780087"/>
    <lineage>
        <taxon>Bacteria</taxon>
        <taxon>Pseudomonadati</taxon>
        <taxon>Pseudomonadota</taxon>
        <taxon>Betaproteobacteria</taxon>
        <taxon>Burkholderiales</taxon>
        <taxon>Comamonadaceae</taxon>
        <taxon>Ramlibacter</taxon>
    </lineage>
</organism>
<dbReference type="Pfam" id="PF01042">
    <property type="entry name" value="Ribonuc_L-PSP"/>
    <property type="match status" value="1"/>
</dbReference>
<gene>
    <name evidence="1" type="ORF">IM787_15645</name>
</gene>
<dbReference type="EMBL" id="JADDIV010000004">
    <property type="protein sequence ID" value="MBE7368996.1"/>
    <property type="molecule type" value="Genomic_DNA"/>
</dbReference>
<dbReference type="PANTHER" id="PTHR43857:SF1">
    <property type="entry name" value="YJGH FAMILY PROTEIN"/>
    <property type="match status" value="1"/>
</dbReference>
<dbReference type="RefSeq" id="WP_193677607.1">
    <property type="nucleotide sequence ID" value="NZ_JADDIV010000004.1"/>
</dbReference>
<evidence type="ECO:0000313" key="2">
    <source>
        <dbReference type="Proteomes" id="UP000806285"/>
    </source>
</evidence>
<dbReference type="Proteomes" id="UP000806285">
    <property type="component" value="Unassembled WGS sequence"/>
</dbReference>
<comment type="caution">
    <text evidence="1">The sequence shown here is derived from an EMBL/GenBank/DDBJ whole genome shotgun (WGS) entry which is preliminary data.</text>
</comment>
<proteinExistence type="predicted"/>